<dbReference type="InterPro" id="IPR001096">
    <property type="entry name" value="Peptidase_C13"/>
</dbReference>
<dbReference type="OrthoDB" id="192611at2759"/>
<dbReference type="Gene3D" id="3.40.50.1460">
    <property type="match status" value="1"/>
</dbReference>
<organism evidence="2 3">
    <name type="scientific">Oesophagostomum dentatum</name>
    <name type="common">Nodular worm</name>
    <dbReference type="NCBI Taxonomy" id="61180"/>
    <lineage>
        <taxon>Eukaryota</taxon>
        <taxon>Metazoa</taxon>
        <taxon>Ecdysozoa</taxon>
        <taxon>Nematoda</taxon>
        <taxon>Chromadorea</taxon>
        <taxon>Rhabditida</taxon>
        <taxon>Rhabditina</taxon>
        <taxon>Rhabditomorpha</taxon>
        <taxon>Strongyloidea</taxon>
        <taxon>Strongylidae</taxon>
        <taxon>Oesophagostomum</taxon>
    </lineage>
</organism>
<dbReference type="EMBL" id="KN550697">
    <property type="protein sequence ID" value="KHJ93592.1"/>
    <property type="molecule type" value="Genomic_DNA"/>
</dbReference>
<comment type="similarity">
    <text evidence="1">Belongs to the peptidase C13 family.</text>
</comment>
<evidence type="ECO:0000313" key="2">
    <source>
        <dbReference type="EMBL" id="KHJ93592.1"/>
    </source>
</evidence>
<dbReference type="Proteomes" id="UP000053660">
    <property type="component" value="Unassembled WGS sequence"/>
</dbReference>
<keyword evidence="3" id="KW-1185">Reference proteome</keyword>
<proteinExistence type="inferred from homology"/>
<reference evidence="2 3" key="1">
    <citation type="submission" date="2014-03" db="EMBL/GenBank/DDBJ databases">
        <title>Draft genome of the hookworm Oesophagostomum dentatum.</title>
        <authorList>
            <person name="Mitreva M."/>
        </authorList>
    </citation>
    <scope>NUCLEOTIDE SEQUENCE [LARGE SCALE GENOMIC DNA]</scope>
    <source>
        <strain evidence="2 3">OD-Hann</strain>
    </source>
</reference>
<dbReference type="GO" id="GO:0051603">
    <property type="term" value="P:proteolysis involved in protein catabolic process"/>
    <property type="evidence" value="ECO:0007669"/>
    <property type="project" value="TreeGrafter"/>
</dbReference>
<dbReference type="PANTHER" id="PTHR12000:SF42">
    <property type="entry name" value="LEGUMAIN"/>
    <property type="match status" value="1"/>
</dbReference>
<name>A0A0B1TCP4_OESDE</name>
<dbReference type="GO" id="GO:0004197">
    <property type="term" value="F:cysteine-type endopeptidase activity"/>
    <property type="evidence" value="ECO:0007669"/>
    <property type="project" value="TreeGrafter"/>
</dbReference>
<evidence type="ECO:0000256" key="1">
    <source>
        <dbReference type="ARBA" id="ARBA00009941"/>
    </source>
</evidence>
<dbReference type="Pfam" id="PF01650">
    <property type="entry name" value="Peptidase_C13"/>
    <property type="match status" value="1"/>
</dbReference>
<dbReference type="AlphaFoldDB" id="A0A0B1TCP4"/>
<dbReference type="GO" id="GO:0005773">
    <property type="term" value="C:vacuole"/>
    <property type="evidence" value="ECO:0007669"/>
    <property type="project" value="GOC"/>
</dbReference>
<dbReference type="PANTHER" id="PTHR12000">
    <property type="entry name" value="HEMOGLOBINASE FAMILY MEMBER"/>
    <property type="match status" value="1"/>
</dbReference>
<evidence type="ECO:0000313" key="3">
    <source>
        <dbReference type="Proteomes" id="UP000053660"/>
    </source>
</evidence>
<dbReference type="GO" id="GO:0006624">
    <property type="term" value="P:vacuolar protein processing"/>
    <property type="evidence" value="ECO:0007669"/>
    <property type="project" value="TreeGrafter"/>
</dbReference>
<sequence>MYQNHRYSQLVFYIEACYTYAVTAAHRNESSYATYCHTDMKLPCLGDEFSVNWMEDSDVKDINNETLDEQYWIVKNLTKRSHVMRYGDLRITSNPVAWFQGEERLIKKSMHSDIENLSKGESWPALDVELLSLYQLKKSTNDPREAKRIEHSIREILEVLSCS</sequence>
<gene>
    <name evidence="2" type="ORF">OESDEN_06493</name>
</gene>
<accession>A0A0B1TCP4</accession>
<protein>
    <submittedName>
        <fullName evidence="2">Peptidase C13 family protein</fullName>
    </submittedName>
</protein>